<sequence>MFTCRSLSVAGFLFCACWISRMTEMLKVLSAAGVQRWGSSGGELLRAGGSRTIFRALNNAPRRVDDFITDENMSGRVSNLLFLLVVPCWGSKDIRR</sequence>
<proteinExistence type="predicted"/>
<accession>Q1I8W4</accession>
<dbReference type="EMBL" id="CT573326">
    <property type="protein sequence ID" value="CAK15914.1"/>
    <property type="molecule type" value="Genomic_DNA"/>
</dbReference>
<organism evidence="1 2">
    <name type="scientific">Pseudomonas entomophila (strain L48)</name>
    <dbReference type="NCBI Taxonomy" id="384676"/>
    <lineage>
        <taxon>Bacteria</taxon>
        <taxon>Pseudomonadati</taxon>
        <taxon>Pseudomonadota</taxon>
        <taxon>Gammaproteobacteria</taxon>
        <taxon>Pseudomonadales</taxon>
        <taxon>Pseudomonadaceae</taxon>
        <taxon>Pseudomonas</taxon>
    </lineage>
</organism>
<dbReference type="STRING" id="384676.PSEEN3148"/>
<protein>
    <submittedName>
        <fullName evidence="1">Uncharacterized protein</fullName>
    </submittedName>
</protein>
<reference evidence="1 2" key="1">
    <citation type="journal article" date="2006" name="Nat. Biotechnol.">
        <title>Complete genome sequence of the entomopathogenic and metabolically versatile soil bacterium Pseudomonas entomophila.</title>
        <authorList>
            <person name="Vodovar N."/>
            <person name="Vallenet D."/>
            <person name="Cruveiller S."/>
            <person name="Rouy Z."/>
            <person name="Barbe V."/>
            <person name="Acosta C."/>
            <person name="Cattolico L."/>
            <person name="Jubin C."/>
            <person name="Lajus A."/>
            <person name="Segurens B."/>
            <person name="Vacherie B."/>
            <person name="Wincker P."/>
            <person name="Weissenbach J."/>
            <person name="Lemaitre B."/>
            <person name="Medigue C."/>
            <person name="Boccard F."/>
        </authorList>
    </citation>
    <scope>NUCLEOTIDE SEQUENCE [LARGE SCALE GENOMIC DNA]</scope>
    <source>
        <strain evidence="1 2">L48</strain>
    </source>
</reference>
<name>Q1I8W4_PSEE4</name>
<evidence type="ECO:0000313" key="1">
    <source>
        <dbReference type="EMBL" id="CAK15914.1"/>
    </source>
</evidence>
<dbReference type="PROSITE" id="PS51257">
    <property type="entry name" value="PROKAR_LIPOPROTEIN"/>
    <property type="match status" value="1"/>
</dbReference>
<dbReference type="AlphaFoldDB" id="Q1I8W4"/>
<dbReference type="HOGENOM" id="CLU_2357534_0_0_6"/>
<evidence type="ECO:0000313" key="2">
    <source>
        <dbReference type="Proteomes" id="UP000000658"/>
    </source>
</evidence>
<dbReference type="Proteomes" id="UP000000658">
    <property type="component" value="Chromosome"/>
</dbReference>
<dbReference type="KEGG" id="pen:PSEEN3148"/>
<gene>
    <name evidence="1" type="ordered locus">PSEEN3148</name>
</gene>